<comment type="caution">
    <text evidence="2">The sequence shown here is derived from an EMBL/GenBank/DDBJ whole genome shotgun (WGS) entry which is preliminary data.</text>
</comment>
<evidence type="ECO:0000256" key="1">
    <source>
        <dbReference type="SAM" id="MobiDB-lite"/>
    </source>
</evidence>
<organism evidence="2 3">
    <name type="scientific">Polyangium fumosum</name>
    <dbReference type="NCBI Taxonomy" id="889272"/>
    <lineage>
        <taxon>Bacteria</taxon>
        <taxon>Pseudomonadati</taxon>
        <taxon>Myxococcota</taxon>
        <taxon>Polyangia</taxon>
        <taxon>Polyangiales</taxon>
        <taxon>Polyangiaceae</taxon>
        <taxon>Polyangium</taxon>
    </lineage>
</organism>
<sequence length="93" mass="10305">METRRTKEAWEGGWRERPGREFQVEDGAPGTNGARRSDARRGAGAAGGEVERRGERARTAGWRFERRGVRRGRRGGSAIRERRGGGGGERVRG</sequence>
<proteinExistence type="predicted"/>
<feature type="compositionally biased region" description="Basic and acidic residues" evidence="1">
    <location>
        <begin position="1"/>
        <end position="23"/>
    </location>
</feature>
<feature type="compositionally biased region" description="Basic and acidic residues" evidence="1">
    <location>
        <begin position="49"/>
        <end position="67"/>
    </location>
</feature>
<gene>
    <name evidence="2" type="ORF">E8A74_00860</name>
</gene>
<accession>A0A4U1JMB4</accession>
<reference evidence="2 3" key="1">
    <citation type="submission" date="2019-04" db="EMBL/GenBank/DDBJ databases">
        <authorList>
            <person name="Li Y."/>
            <person name="Wang J."/>
        </authorList>
    </citation>
    <scope>NUCLEOTIDE SEQUENCE [LARGE SCALE GENOMIC DNA]</scope>
    <source>
        <strain evidence="2 3">DSM 14668</strain>
    </source>
</reference>
<evidence type="ECO:0000313" key="3">
    <source>
        <dbReference type="Proteomes" id="UP000309215"/>
    </source>
</evidence>
<keyword evidence="3" id="KW-1185">Reference proteome</keyword>
<evidence type="ECO:0000313" key="2">
    <source>
        <dbReference type="EMBL" id="TKD13138.1"/>
    </source>
</evidence>
<dbReference type="Proteomes" id="UP000309215">
    <property type="component" value="Unassembled WGS sequence"/>
</dbReference>
<dbReference type="EMBL" id="SSMQ01000001">
    <property type="protein sequence ID" value="TKD13138.1"/>
    <property type="molecule type" value="Genomic_DNA"/>
</dbReference>
<feature type="compositionally biased region" description="Basic and acidic residues" evidence="1">
    <location>
        <begin position="79"/>
        <end position="93"/>
    </location>
</feature>
<dbReference type="AlphaFoldDB" id="A0A4U1JMB4"/>
<protein>
    <submittedName>
        <fullName evidence="2">Uncharacterized protein</fullName>
    </submittedName>
</protein>
<name>A0A4U1JMB4_9BACT</name>
<feature type="region of interest" description="Disordered" evidence="1">
    <location>
        <begin position="1"/>
        <end position="93"/>
    </location>
</feature>